<dbReference type="InterPro" id="IPR050109">
    <property type="entry name" value="HTH-type_TetR-like_transc_reg"/>
</dbReference>
<keyword evidence="2 4" id="KW-0238">DNA-binding</keyword>
<dbReference type="InterPro" id="IPR001647">
    <property type="entry name" value="HTH_TetR"/>
</dbReference>
<dbReference type="PANTHER" id="PTHR30328:SF54">
    <property type="entry name" value="HTH-TYPE TRANSCRIPTIONAL REPRESSOR SCO4008"/>
    <property type="match status" value="1"/>
</dbReference>
<protein>
    <submittedName>
        <fullName evidence="6">Transcriptional regulator, TetR family</fullName>
    </submittedName>
</protein>
<dbReference type="PRINTS" id="PR00455">
    <property type="entry name" value="HTHTETR"/>
</dbReference>
<feature type="domain" description="HTH tetR-type" evidence="5">
    <location>
        <begin position="6"/>
        <end position="66"/>
    </location>
</feature>
<dbReference type="Pfam" id="PF00440">
    <property type="entry name" value="TetR_N"/>
    <property type="match status" value="1"/>
</dbReference>
<feature type="DNA-binding region" description="H-T-H motif" evidence="4">
    <location>
        <begin position="29"/>
        <end position="48"/>
    </location>
</feature>
<dbReference type="InterPro" id="IPR041467">
    <property type="entry name" value="Sco4008_C"/>
</dbReference>
<dbReference type="GO" id="GO:0003677">
    <property type="term" value="F:DNA binding"/>
    <property type="evidence" value="ECO:0007669"/>
    <property type="project" value="UniProtKB-UniRule"/>
</dbReference>
<keyword evidence="3" id="KW-0804">Transcription</keyword>
<dbReference type="InterPro" id="IPR036271">
    <property type="entry name" value="Tet_transcr_reg_TetR-rel_C_sf"/>
</dbReference>
<evidence type="ECO:0000256" key="2">
    <source>
        <dbReference type="ARBA" id="ARBA00023125"/>
    </source>
</evidence>
<dbReference type="EMBL" id="FXAY01000003">
    <property type="protein sequence ID" value="SMG34482.1"/>
    <property type="molecule type" value="Genomic_DNA"/>
</dbReference>
<dbReference type="PROSITE" id="PS50977">
    <property type="entry name" value="HTH_TETR_2"/>
    <property type="match status" value="1"/>
</dbReference>
<evidence type="ECO:0000259" key="5">
    <source>
        <dbReference type="PROSITE" id="PS50977"/>
    </source>
</evidence>
<dbReference type="GO" id="GO:0045892">
    <property type="term" value="P:negative regulation of DNA-templated transcription"/>
    <property type="evidence" value="ECO:0007669"/>
    <property type="project" value="UniProtKB-ARBA"/>
</dbReference>
<dbReference type="FunFam" id="1.10.10.60:FF:000141">
    <property type="entry name" value="TetR family transcriptional regulator"/>
    <property type="match status" value="1"/>
</dbReference>
<dbReference type="SUPFAM" id="SSF46689">
    <property type="entry name" value="Homeodomain-like"/>
    <property type="match status" value="1"/>
</dbReference>
<accession>A0A1X7K117</accession>
<reference evidence="7" key="1">
    <citation type="submission" date="2017-04" db="EMBL/GenBank/DDBJ databases">
        <authorList>
            <person name="Varghese N."/>
            <person name="Submissions S."/>
        </authorList>
    </citation>
    <scope>NUCLEOTIDE SEQUENCE [LARGE SCALE GENOMIC DNA]</scope>
    <source>
        <strain evidence="7">VKM Ac-2510</strain>
    </source>
</reference>
<evidence type="ECO:0000313" key="7">
    <source>
        <dbReference type="Proteomes" id="UP000193244"/>
    </source>
</evidence>
<proteinExistence type="predicted"/>
<dbReference type="AlphaFoldDB" id="A0A1X7K117"/>
<organism evidence="6 7">
    <name type="scientific">Agreia pratensis</name>
    <dbReference type="NCBI Taxonomy" id="150121"/>
    <lineage>
        <taxon>Bacteria</taxon>
        <taxon>Bacillati</taxon>
        <taxon>Actinomycetota</taxon>
        <taxon>Actinomycetes</taxon>
        <taxon>Micrococcales</taxon>
        <taxon>Microbacteriaceae</taxon>
        <taxon>Agreia</taxon>
    </lineage>
</organism>
<dbReference type="OrthoDB" id="4726108at2"/>
<dbReference type="Gene3D" id="1.10.357.10">
    <property type="entry name" value="Tetracycline Repressor, domain 2"/>
    <property type="match status" value="1"/>
</dbReference>
<dbReference type="Pfam" id="PF17926">
    <property type="entry name" value="TetR_C_21"/>
    <property type="match status" value="1"/>
</dbReference>
<evidence type="ECO:0000256" key="1">
    <source>
        <dbReference type="ARBA" id="ARBA00023015"/>
    </source>
</evidence>
<dbReference type="PANTHER" id="PTHR30328">
    <property type="entry name" value="TRANSCRIPTIONAL REPRESSOR"/>
    <property type="match status" value="1"/>
</dbReference>
<dbReference type="InterPro" id="IPR009057">
    <property type="entry name" value="Homeodomain-like_sf"/>
</dbReference>
<evidence type="ECO:0000256" key="3">
    <source>
        <dbReference type="ARBA" id="ARBA00023163"/>
    </source>
</evidence>
<dbReference type="SUPFAM" id="SSF48498">
    <property type="entry name" value="Tetracyclin repressor-like, C-terminal domain"/>
    <property type="match status" value="1"/>
</dbReference>
<keyword evidence="7" id="KW-1185">Reference proteome</keyword>
<name>A0A1X7K117_9MICO</name>
<keyword evidence="1" id="KW-0805">Transcription regulation</keyword>
<gene>
    <name evidence="6" type="ORF">SAMN06296010_1934</name>
</gene>
<evidence type="ECO:0000313" key="6">
    <source>
        <dbReference type="EMBL" id="SMG34482.1"/>
    </source>
</evidence>
<dbReference type="STRING" id="150121.SAMN06296010_1934"/>
<sequence length="202" mass="22284">MRSDGEATRQRILDAARTEFADFGLAGARVDRIAANASASKERLYAYFGDKQALFQVVLHLNQCEVAEANPINVDDLPGFVGRVFDHTISHPEHIRMLHWARLEGVPASLSDDDRSRLFPERQIILDAQSRGDLDDEWDPEDLITMLFGLAFAWASAPSAFAGPSDAQNPAAIASRRRSAVRAAQKLVRPATGLRSDDRGRS</sequence>
<evidence type="ECO:0000256" key="4">
    <source>
        <dbReference type="PROSITE-ProRule" id="PRU00335"/>
    </source>
</evidence>
<dbReference type="RefSeq" id="WP_085485404.1">
    <property type="nucleotide sequence ID" value="NZ_FXAY01000003.1"/>
</dbReference>
<dbReference type="Proteomes" id="UP000193244">
    <property type="component" value="Unassembled WGS sequence"/>
</dbReference>